<dbReference type="OrthoDB" id="8939453at2"/>
<sequence>MTEQEFHHPLRPFLRNWLWEHGRVGTRYLDCANGEIRFDEGKKARFAAEQPIHVPLVANAGDAAIDTGPAVHEAGLAQFLRAAQLGRPEAAGSPPEVQRAVQDCVEIGLACAYQPDAQRAWARYALEPLLLSESPFIDWRVRARPPVPFVSMPLGPYCLLVGTPSNKTRRAGPVSWQNVVAMGPFRDHNRHIVETARLWVVATGDEQLAALQARFAPPAAPQPAAGGA</sequence>
<reference evidence="1 2" key="1">
    <citation type="submission" date="2019-06" db="EMBL/GenBank/DDBJ databases">
        <title>Quisquiliibacterium sp. nov., isolated from a maize field.</title>
        <authorList>
            <person name="Lin S.-Y."/>
            <person name="Tsai C.-F."/>
            <person name="Young C.-C."/>
        </authorList>
    </citation>
    <scope>NUCLEOTIDE SEQUENCE [LARGE SCALE GENOMIC DNA]</scope>
    <source>
        <strain evidence="1 2">CC-CFT501</strain>
    </source>
</reference>
<name>A0A5C8NUC9_9BURK</name>
<proteinExistence type="predicted"/>
<keyword evidence="2" id="KW-1185">Reference proteome</keyword>
<protein>
    <recommendedName>
        <fullName evidence="3">DUF4238 domain-containing protein</fullName>
    </recommendedName>
</protein>
<dbReference type="RefSeq" id="WP_147705024.1">
    <property type="nucleotide sequence ID" value="NZ_VDUY01000005.1"/>
</dbReference>
<evidence type="ECO:0000313" key="1">
    <source>
        <dbReference type="EMBL" id="TXL64775.1"/>
    </source>
</evidence>
<gene>
    <name evidence="1" type="ORF">FHP08_13645</name>
</gene>
<dbReference type="EMBL" id="VDUY01000005">
    <property type="protein sequence ID" value="TXL64775.1"/>
    <property type="molecule type" value="Genomic_DNA"/>
</dbReference>
<dbReference type="Proteomes" id="UP000321548">
    <property type="component" value="Unassembled WGS sequence"/>
</dbReference>
<evidence type="ECO:0008006" key="3">
    <source>
        <dbReference type="Google" id="ProtNLM"/>
    </source>
</evidence>
<dbReference type="AlphaFoldDB" id="A0A5C8NUC9"/>
<accession>A0A5C8NUC9</accession>
<comment type="caution">
    <text evidence="1">The sequence shown here is derived from an EMBL/GenBank/DDBJ whole genome shotgun (WGS) entry which is preliminary data.</text>
</comment>
<organism evidence="1 2">
    <name type="scientific">Zeimonas arvi</name>
    <dbReference type="NCBI Taxonomy" id="2498847"/>
    <lineage>
        <taxon>Bacteria</taxon>
        <taxon>Pseudomonadati</taxon>
        <taxon>Pseudomonadota</taxon>
        <taxon>Betaproteobacteria</taxon>
        <taxon>Burkholderiales</taxon>
        <taxon>Burkholderiaceae</taxon>
        <taxon>Zeimonas</taxon>
    </lineage>
</organism>
<evidence type="ECO:0000313" key="2">
    <source>
        <dbReference type="Proteomes" id="UP000321548"/>
    </source>
</evidence>